<dbReference type="InterPro" id="IPR056085">
    <property type="entry name" value="DUF7668"/>
</dbReference>
<name>A0A850H9D6_9SPHN</name>
<accession>A0A850H9D6</accession>
<dbReference type="AlphaFoldDB" id="A0A850H9D6"/>
<protein>
    <recommendedName>
        <fullName evidence="1">DUF7668 domain-containing protein</fullName>
    </recommendedName>
</protein>
<organism evidence="2 3">
    <name type="scientific">Qipengyuania atrilutea</name>
    <dbReference type="NCBI Taxonomy" id="2744473"/>
    <lineage>
        <taxon>Bacteria</taxon>
        <taxon>Pseudomonadati</taxon>
        <taxon>Pseudomonadota</taxon>
        <taxon>Alphaproteobacteria</taxon>
        <taxon>Sphingomonadales</taxon>
        <taxon>Erythrobacteraceae</taxon>
        <taxon>Qipengyuania</taxon>
    </lineage>
</organism>
<dbReference type="Proteomes" id="UP000561438">
    <property type="component" value="Unassembled WGS sequence"/>
</dbReference>
<evidence type="ECO:0000259" key="1">
    <source>
        <dbReference type="Pfam" id="PF24705"/>
    </source>
</evidence>
<reference evidence="2 3" key="1">
    <citation type="submission" date="2020-06" db="EMBL/GenBank/DDBJ databases">
        <title>Altererythrobacter sp. HHU K3-1.</title>
        <authorList>
            <person name="Zhang D."/>
            <person name="Xue H."/>
        </authorList>
    </citation>
    <scope>NUCLEOTIDE SEQUENCE [LARGE SCALE GENOMIC DNA]</scope>
    <source>
        <strain evidence="2 3">HHU K3-1</strain>
    </source>
</reference>
<sequence>MSLISLAKDDTEHRVPEPWRTKFRQIAEAFAAGDFQLNDHSIEGLAPIDLASADFFRDSSRAYGDDLASLDDATWERSVYCWIDGHWEFLVDLTTEHEPVSDLALHARLEERTGLLILDSVHVP</sequence>
<feature type="domain" description="DUF7668" evidence="1">
    <location>
        <begin position="28"/>
        <end position="124"/>
    </location>
</feature>
<evidence type="ECO:0000313" key="2">
    <source>
        <dbReference type="EMBL" id="NVD45915.1"/>
    </source>
</evidence>
<gene>
    <name evidence="2" type="ORF">HUV48_12945</name>
</gene>
<dbReference type="Pfam" id="PF24705">
    <property type="entry name" value="DUF7668"/>
    <property type="match status" value="1"/>
</dbReference>
<keyword evidence="3" id="KW-1185">Reference proteome</keyword>
<dbReference type="EMBL" id="JABWGV010000006">
    <property type="protein sequence ID" value="NVD45915.1"/>
    <property type="molecule type" value="Genomic_DNA"/>
</dbReference>
<evidence type="ECO:0000313" key="3">
    <source>
        <dbReference type="Proteomes" id="UP000561438"/>
    </source>
</evidence>
<proteinExistence type="predicted"/>
<dbReference type="RefSeq" id="WP_176268221.1">
    <property type="nucleotide sequence ID" value="NZ_JABWGV010000006.1"/>
</dbReference>
<comment type="caution">
    <text evidence="2">The sequence shown here is derived from an EMBL/GenBank/DDBJ whole genome shotgun (WGS) entry which is preliminary data.</text>
</comment>